<dbReference type="EMBL" id="JAUSTM010000017">
    <property type="protein sequence ID" value="MDQ0223095.1"/>
    <property type="molecule type" value="Genomic_DNA"/>
</dbReference>
<feature type="transmembrane region" description="Helical" evidence="1">
    <location>
        <begin position="127"/>
        <end position="146"/>
    </location>
</feature>
<evidence type="ECO:0000313" key="3">
    <source>
        <dbReference type="Proteomes" id="UP001223079"/>
    </source>
</evidence>
<keyword evidence="1" id="KW-0472">Membrane</keyword>
<dbReference type="Pfam" id="PF05975">
    <property type="entry name" value="EcsB"/>
    <property type="match status" value="1"/>
</dbReference>
<dbReference type="RefSeq" id="WP_307122250.1">
    <property type="nucleotide sequence ID" value="NZ_JAUSTM010000017.1"/>
</dbReference>
<name>A0ABT9YTK4_9STRE</name>
<evidence type="ECO:0000313" key="2">
    <source>
        <dbReference type="EMBL" id="MDQ0223095.1"/>
    </source>
</evidence>
<feature type="transmembrane region" description="Helical" evidence="1">
    <location>
        <begin position="104"/>
        <end position="121"/>
    </location>
</feature>
<dbReference type="PIRSF" id="PIRSF037259">
    <property type="entry name" value="EcsB_ABC"/>
    <property type="match status" value="1"/>
</dbReference>
<feature type="transmembrane region" description="Helical" evidence="1">
    <location>
        <begin position="294"/>
        <end position="314"/>
    </location>
</feature>
<feature type="transmembrane region" description="Helical" evidence="1">
    <location>
        <begin position="55"/>
        <end position="77"/>
    </location>
</feature>
<organism evidence="2 3">
    <name type="scientific">Streptococcus moroccensis</name>
    <dbReference type="NCBI Taxonomy" id="1451356"/>
    <lineage>
        <taxon>Bacteria</taxon>
        <taxon>Bacillati</taxon>
        <taxon>Bacillota</taxon>
        <taxon>Bacilli</taxon>
        <taxon>Lactobacillales</taxon>
        <taxon>Streptococcaceae</taxon>
        <taxon>Streptococcus</taxon>
    </lineage>
</organism>
<reference evidence="2 3" key="1">
    <citation type="submission" date="2023-07" db="EMBL/GenBank/DDBJ databases">
        <title>Genomic Encyclopedia of Type Strains, Phase IV (KMG-IV): sequencing the most valuable type-strain genomes for metagenomic binning, comparative biology and taxonomic classification.</title>
        <authorList>
            <person name="Goeker M."/>
        </authorList>
    </citation>
    <scope>NUCLEOTIDE SEQUENCE [LARGE SCALE GENOMIC DNA]</scope>
    <source>
        <strain evidence="2 3">DSM 105143</strain>
    </source>
</reference>
<feature type="transmembrane region" description="Helical" evidence="1">
    <location>
        <begin position="320"/>
        <end position="337"/>
    </location>
</feature>
<proteinExistence type="predicted"/>
<dbReference type="InterPro" id="IPR010288">
    <property type="entry name" value="EcsB_ABC"/>
</dbReference>
<protein>
    <submittedName>
        <fullName evidence="2">ABC-2 type transport system permease protein</fullName>
    </submittedName>
</protein>
<gene>
    <name evidence="2" type="ORF">J2S23_001670</name>
</gene>
<accession>A0ABT9YTK4</accession>
<feature type="transmembrane region" description="Helical" evidence="1">
    <location>
        <begin position="249"/>
        <end position="268"/>
    </location>
</feature>
<keyword evidence="1" id="KW-0812">Transmembrane</keyword>
<keyword evidence="3" id="KW-1185">Reference proteome</keyword>
<feature type="transmembrane region" description="Helical" evidence="1">
    <location>
        <begin position="20"/>
        <end position="43"/>
    </location>
</feature>
<dbReference type="Proteomes" id="UP001223079">
    <property type="component" value="Unassembled WGS sequence"/>
</dbReference>
<feature type="transmembrane region" description="Helical" evidence="1">
    <location>
        <begin position="225"/>
        <end position="243"/>
    </location>
</feature>
<sequence length="344" mass="39907">MNALFLKRRQQFQKLCARYLKYVFNDHFILFLMLGVGFLMIQYSQLIQNPPESSVIGVALVVLLLVTSPMGNFNAYLEQPDQHFLLAKEKDIVAEIKQAKTRGLMVWSVLQVLVLAFLYPLARVLDWSPVLYLVLGLGSLIIKWVVFELRAKTLMSQSGLDWGIAVDHDRQQKQTVLKFFSLFTQVKGVSQGMKRRAYLDGLLTLFPRGTWQYLYARAFLRSGDYLSLSLRLVLLSLLSLMFINQDVVATVIVLLLNYLLLFQLIALYRHYDYQYMTRLYPLPLTEKKQSLRTFLNRVFFMLLAIQVVLAAIFFQDKGHLLILVGVQVILNLFYLPYKIEKLID</sequence>
<keyword evidence="1" id="KW-1133">Transmembrane helix</keyword>
<comment type="caution">
    <text evidence="2">The sequence shown here is derived from an EMBL/GenBank/DDBJ whole genome shotgun (WGS) entry which is preliminary data.</text>
</comment>
<evidence type="ECO:0000256" key="1">
    <source>
        <dbReference type="SAM" id="Phobius"/>
    </source>
</evidence>